<evidence type="ECO:0000256" key="2">
    <source>
        <dbReference type="ARBA" id="ARBA00022500"/>
    </source>
</evidence>
<evidence type="ECO:0000313" key="9">
    <source>
        <dbReference type="EMBL" id="MDE4165556.1"/>
    </source>
</evidence>
<dbReference type="SMART" id="SM00304">
    <property type="entry name" value="HAMP"/>
    <property type="match status" value="1"/>
</dbReference>
<reference evidence="9 11" key="2">
    <citation type="submission" date="2023-02" db="EMBL/GenBank/DDBJ databases">
        <title>Population genomics of bacteria associated with diatom.</title>
        <authorList>
            <person name="Xie J."/>
            <person name="Wang H."/>
        </authorList>
    </citation>
    <scope>NUCLEOTIDE SEQUENCE [LARGE SCALE GENOMIC DNA]</scope>
    <source>
        <strain evidence="9 11">PT47_8</strain>
    </source>
</reference>
<keyword evidence="10" id="KW-1185">Reference proteome</keyword>
<dbReference type="SMART" id="SM00283">
    <property type="entry name" value="MA"/>
    <property type="match status" value="1"/>
</dbReference>
<reference evidence="8 10" key="1">
    <citation type="submission" date="2016-04" db="EMBL/GenBank/DDBJ databases">
        <authorList>
            <person name="Evans L.H."/>
            <person name="Alamgir A."/>
            <person name="Owens N."/>
            <person name="Weber N.D."/>
            <person name="Virtaneva K."/>
            <person name="Barbian K."/>
            <person name="Babar A."/>
            <person name="Rosenke K."/>
        </authorList>
    </citation>
    <scope>NUCLEOTIDE SEQUENCE [LARGE SCALE GENOMIC DNA]</scope>
    <source>
        <strain evidence="8 10">JL2886</strain>
    </source>
</reference>
<dbReference type="NCBIfam" id="TIGR00229">
    <property type="entry name" value="sensory_box"/>
    <property type="match status" value="1"/>
</dbReference>
<dbReference type="Pfam" id="PF00015">
    <property type="entry name" value="MCPsignal"/>
    <property type="match status" value="1"/>
</dbReference>
<comment type="subcellular location">
    <subcellularLocation>
        <location evidence="1">Membrane</location>
    </subcellularLocation>
</comment>
<dbReference type="SMART" id="SM00086">
    <property type="entry name" value="PAC"/>
    <property type="match status" value="1"/>
</dbReference>
<dbReference type="InterPro" id="IPR004089">
    <property type="entry name" value="MCPsignal_dom"/>
</dbReference>
<dbReference type="InterPro" id="IPR051310">
    <property type="entry name" value="MCP_chemotaxis"/>
</dbReference>
<dbReference type="InterPro" id="IPR003660">
    <property type="entry name" value="HAMP_dom"/>
</dbReference>
<dbReference type="Pfam" id="PF00672">
    <property type="entry name" value="HAMP"/>
    <property type="match status" value="1"/>
</dbReference>
<sequence length="462" mass="49121">MLKIIKPRTRRERKFEEQQAVLDVIDRTQAVIEFATDGTILKANKNFLETLGYELSEIEGHHHSMFVKAEDAQSADYATFWSGLASGEYYSDRFERVSKSGEPVWIQATYAPVFDSEGKVRKVIKIATDVSDASARQEAMDGILTGLEAISQGDLRHRVEVSDIKELSTLGATFNAAIEKLEQVVLSVKQVASTVSAAADGIEGSSGELSSRTESQAATLEETAAAVEELSSAVNSSANLAQDVKGIADTAQRTAKDSNKVMDRAVDAMEAIKQSSEEIGSIVSLIDDISFQTNLLALNAAVEAARAGEAGRGFSVVAAEVRTLAQRSGSAAGEIKKLIERSSSQVHSGVDVVAQVGQELQTIIGGASDISERIGHIASGAKEQAAALQEINVGIGQLDQVTQRNAAMVEETSAVSLDLSHNARLLQQRVATFKVGGDAGQGTVRAVQATPETPLQTHRPAA</sequence>
<dbReference type="Pfam" id="PF08447">
    <property type="entry name" value="PAS_3"/>
    <property type="match status" value="1"/>
</dbReference>
<dbReference type="OrthoDB" id="9765776at2"/>
<evidence type="ECO:0000256" key="3">
    <source>
        <dbReference type="ARBA" id="ARBA00029447"/>
    </source>
</evidence>
<evidence type="ECO:0000259" key="5">
    <source>
        <dbReference type="PROSITE" id="PS50111"/>
    </source>
</evidence>
<comment type="similarity">
    <text evidence="3">Belongs to the methyl-accepting chemotaxis (MCP) protein family.</text>
</comment>
<feature type="domain" description="HAMP" evidence="7">
    <location>
        <begin position="134"/>
        <end position="186"/>
    </location>
</feature>
<dbReference type="GO" id="GO:0007165">
    <property type="term" value="P:signal transduction"/>
    <property type="evidence" value="ECO:0007669"/>
    <property type="project" value="UniProtKB-KW"/>
</dbReference>
<dbReference type="InterPro" id="IPR000014">
    <property type="entry name" value="PAS"/>
</dbReference>
<dbReference type="PATRIC" id="fig|60890.4.peg.587"/>
<dbReference type="Gene3D" id="1.10.287.950">
    <property type="entry name" value="Methyl-accepting chemotaxis protein"/>
    <property type="match status" value="1"/>
</dbReference>
<evidence type="ECO:0000313" key="11">
    <source>
        <dbReference type="Proteomes" id="UP001218364"/>
    </source>
</evidence>
<accession>A0A1B0ZMX5</accession>
<dbReference type="InterPro" id="IPR035965">
    <property type="entry name" value="PAS-like_dom_sf"/>
</dbReference>
<evidence type="ECO:0000256" key="1">
    <source>
        <dbReference type="ARBA" id="ARBA00004370"/>
    </source>
</evidence>
<dbReference type="SUPFAM" id="SSF55785">
    <property type="entry name" value="PYP-like sensor domain (PAS domain)"/>
    <property type="match status" value="1"/>
</dbReference>
<evidence type="ECO:0000259" key="7">
    <source>
        <dbReference type="PROSITE" id="PS50885"/>
    </source>
</evidence>
<dbReference type="PRINTS" id="PR00260">
    <property type="entry name" value="CHEMTRNSDUCR"/>
</dbReference>
<organism evidence="8 10">
    <name type="scientific">Phaeobacter gallaeciensis</name>
    <dbReference type="NCBI Taxonomy" id="60890"/>
    <lineage>
        <taxon>Bacteria</taxon>
        <taxon>Pseudomonadati</taxon>
        <taxon>Pseudomonadota</taxon>
        <taxon>Alphaproteobacteria</taxon>
        <taxon>Rhodobacterales</taxon>
        <taxon>Roseobacteraceae</taxon>
        <taxon>Phaeobacter</taxon>
    </lineage>
</organism>
<evidence type="ECO:0000313" key="8">
    <source>
        <dbReference type="EMBL" id="ANP35532.1"/>
    </source>
</evidence>
<gene>
    <name evidence="8" type="primary">mcp</name>
    <name evidence="8" type="ORF">JL2886_00605</name>
    <name evidence="9" type="ORF">PXK24_07605</name>
</gene>
<dbReference type="PROSITE" id="PS50113">
    <property type="entry name" value="PAC"/>
    <property type="match status" value="1"/>
</dbReference>
<keyword evidence="4" id="KW-0807">Transducer</keyword>
<evidence type="ECO:0000259" key="6">
    <source>
        <dbReference type="PROSITE" id="PS50113"/>
    </source>
</evidence>
<dbReference type="PANTHER" id="PTHR43531:SF11">
    <property type="entry name" value="METHYL-ACCEPTING CHEMOTAXIS PROTEIN 3"/>
    <property type="match status" value="1"/>
</dbReference>
<feature type="domain" description="PAC" evidence="6">
    <location>
        <begin position="90"/>
        <end position="142"/>
    </location>
</feature>
<name>A0A1B0ZMX5_9RHOB</name>
<dbReference type="EMBL" id="JARCJK010000003">
    <property type="protein sequence ID" value="MDE4165556.1"/>
    <property type="molecule type" value="Genomic_DNA"/>
</dbReference>
<dbReference type="InterPro" id="IPR001610">
    <property type="entry name" value="PAC"/>
</dbReference>
<dbReference type="EMBL" id="CP015124">
    <property type="protein sequence ID" value="ANP35532.1"/>
    <property type="molecule type" value="Genomic_DNA"/>
</dbReference>
<dbReference type="RefSeq" id="WP_065270645.1">
    <property type="nucleotide sequence ID" value="NZ_JARCJF010000003.1"/>
</dbReference>
<dbReference type="GO" id="GO:0016020">
    <property type="term" value="C:membrane"/>
    <property type="evidence" value="ECO:0007669"/>
    <property type="project" value="UniProtKB-SubCell"/>
</dbReference>
<dbReference type="CDD" id="cd11386">
    <property type="entry name" value="MCP_signal"/>
    <property type="match status" value="1"/>
</dbReference>
<dbReference type="FunFam" id="1.10.287.950:FF:000001">
    <property type="entry name" value="Methyl-accepting chemotaxis sensory transducer"/>
    <property type="match status" value="1"/>
</dbReference>
<dbReference type="CDD" id="cd06225">
    <property type="entry name" value="HAMP"/>
    <property type="match status" value="1"/>
</dbReference>
<dbReference type="SUPFAM" id="SSF58104">
    <property type="entry name" value="Methyl-accepting chemotaxis protein (MCP) signaling domain"/>
    <property type="match status" value="1"/>
</dbReference>
<keyword evidence="2" id="KW-0145">Chemotaxis</keyword>
<dbReference type="Proteomes" id="UP001218364">
    <property type="component" value="Unassembled WGS sequence"/>
</dbReference>
<protein>
    <submittedName>
        <fullName evidence="8">Methyl-accepting chemotaxis protein</fullName>
    </submittedName>
</protein>
<dbReference type="PROSITE" id="PS50885">
    <property type="entry name" value="HAMP"/>
    <property type="match status" value="1"/>
</dbReference>
<feature type="domain" description="Methyl-accepting transducer" evidence="5">
    <location>
        <begin position="191"/>
        <end position="420"/>
    </location>
</feature>
<dbReference type="Proteomes" id="UP000092565">
    <property type="component" value="Chromosome"/>
</dbReference>
<dbReference type="Gene3D" id="3.30.450.20">
    <property type="entry name" value="PAS domain"/>
    <property type="match status" value="1"/>
</dbReference>
<dbReference type="GO" id="GO:0006935">
    <property type="term" value="P:chemotaxis"/>
    <property type="evidence" value="ECO:0007669"/>
    <property type="project" value="UniProtKB-KW"/>
</dbReference>
<dbReference type="InterPro" id="IPR004090">
    <property type="entry name" value="Chemotax_Me-accpt_rcpt"/>
</dbReference>
<evidence type="ECO:0000256" key="4">
    <source>
        <dbReference type="PROSITE-ProRule" id="PRU00284"/>
    </source>
</evidence>
<dbReference type="PANTHER" id="PTHR43531">
    <property type="entry name" value="PROTEIN ICFG"/>
    <property type="match status" value="1"/>
</dbReference>
<dbReference type="CDD" id="cd00130">
    <property type="entry name" value="PAS"/>
    <property type="match status" value="1"/>
</dbReference>
<dbReference type="PROSITE" id="PS50111">
    <property type="entry name" value="CHEMOTAXIS_TRANSDUC_2"/>
    <property type="match status" value="1"/>
</dbReference>
<dbReference type="InterPro" id="IPR013655">
    <property type="entry name" value="PAS_fold_3"/>
</dbReference>
<dbReference type="InterPro" id="IPR000700">
    <property type="entry name" value="PAS-assoc_C"/>
</dbReference>
<evidence type="ECO:0000313" key="10">
    <source>
        <dbReference type="Proteomes" id="UP000092565"/>
    </source>
</evidence>
<proteinExistence type="inferred from homology"/>
<dbReference type="AlphaFoldDB" id="A0A1B0ZMX5"/>
<dbReference type="GO" id="GO:0004888">
    <property type="term" value="F:transmembrane signaling receptor activity"/>
    <property type="evidence" value="ECO:0007669"/>
    <property type="project" value="InterPro"/>
</dbReference>